<accession>A0A1I4NKQ1</accession>
<keyword evidence="2" id="KW-1185">Reference proteome</keyword>
<name>A0A1I4NKQ1_9HYPH</name>
<gene>
    <name evidence="1" type="ORF">SAMN05192568_102140</name>
</gene>
<dbReference type="RefSeq" id="WP_092043208.1">
    <property type="nucleotide sequence ID" value="NZ_FOTK01000021.1"/>
</dbReference>
<dbReference type="Proteomes" id="UP000199048">
    <property type="component" value="Unassembled WGS sequence"/>
</dbReference>
<dbReference type="STRING" id="582667.SAMN05192568_102140"/>
<reference evidence="2" key="1">
    <citation type="submission" date="2016-10" db="EMBL/GenBank/DDBJ databases">
        <authorList>
            <person name="Varghese N."/>
            <person name="Submissions S."/>
        </authorList>
    </citation>
    <scope>NUCLEOTIDE SEQUENCE [LARGE SCALE GENOMIC DNA]</scope>
    <source>
        <strain evidence="2">BL36</strain>
    </source>
</reference>
<protein>
    <submittedName>
        <fullName evidence="1">Uncharacterized protein</fullName>
    </submittedName>
</protein>
<proteinExistence type="predicted"/>
<organism evidence="1 2">
    <name type="scientific">Methylobacterium pseudosasicola</name>
    <dbReference type="NCBI Taxonomy" id="582667"/>
    <lineage>
        <taxon>Bacteria</taxon>
        <taxon>Pseudomonadati</taxon>
        <taxon>Pseudomonadota</taxon>
        <taxon>Alphaproteobacteria</taxon>
        <taxon>Hyphomicrobiales</taxon>
        <taxon>Methylobacteriaceae</taxon>
        <taxon>Methylobacterium</taxon>
    </lineage>
</organism>
<sequence length="125" mass="12691">MAGRDRIEVAHVELENRFQYAAPDTAAGGRIASRRLGTPMSIPPAWSGSEGTIKPGNTSKSNVTLALRVNGATVATLSIPPGQDHAVLSGAGAIVLKPGDLLDLVNTGAALKATMIALGIAGTHV</sequence>
<evidence type="ECO:0000313" key="1">
    <source>
        <dbReference type="EMBL" id="SFM16059.1"/>
    </source>
</evidence>
<evidence type="ECO:0000313" key="2">
    <source>
        <dbReference type="Proteomes" id="UP000199048"/>
    </source>
</evidence>
<dbReference type="EMBL" id="FOTK01000021">
    <property type="protein sequence ID" value="SFM16059.1"/>
    <property type="molecule type" value="Genomic_DNA"/>
</dbReference>
<dbReference type="AlphaFoldDB" id="A0A1I4NKQ1"/>